<dbReference type="PANTHER" id="PTHR30461">
    <property type="entry name" value="DNA-INVERTASE FROM LAMBDOID PROPHAGE"/>
    <property type="match status" value="1"/>
</dbReference>
<dbReference type="EMBL" id="JAUSUE010000026">
    <property type="protein sequence ID" value="MDQ0205017.1"/>
    <property type="molecule type" value="Genomic_DNA"/>
</dbReference>
<evidence type="ECO:0000259" key="2">
    <source>
        <dbReference type="PROSITE" id="PS51737"/>
    </source>
</evidence>
<dbReference type="RefSeq" id="WP_307225282.1">
    <property type="nucleotide sequence ID" value="NZ_CP116940.1"/>
</dbReference>
<comment type="caution">
    <text evidence="3">The sequence shown here is derived from an EMBL/GenBank/DDBJ whole genome shotgun (WGS) entry which is preliminary data.</text>
</comment>
<dbReference type="Pfam" id="PF00239">
    <property type="entry name" value="Resolvase"/>
    <property type="match status" value="1"/>
</dbReference>
<name>A0ABT9YCW5_9FIRM</name>
<dbReference type="Pfam" id="PF13408">
    <property type="entry name" value="Zn_ribbon_recom"/>
    <property type="match status" value="1"/>
</dbReference>
<dbReference type="InterPro" id="IPR006119">
    <property type="entry name" value="Resolv_N"/>
</dbReference>
<proteinExistence type="predicted"/>
<organism evidence="3 4">
    <name type="scientific">Pectinatus haikarae</name>
    <dbReference type="NCBI Taxonomy" id="349096"/>
    <lineage>
        <taxon>Bacteria</taxon>
        <taxon>Bacillati</taxon>
        <taxon>Bacillota</taxon>
        <taxon>Negativicutes</taxon>
        <taxon>Selenomonadales</taxon>
        <taxon>Selenomonadaceae</taxon>
        <taxon>Pectinatus</taxon>
    </lineage>
</organism>
<dbReference type="PROSITE" id="PS51736">
    <property type="entry name" value="RECOMBINASES_3"/>
    <property type="match status" value="1"/>
</dbReference>
<evidence type="ECO:0000313" key="3">
    <source>
        <dbReference type="EMBL" id="MDQ0205017.1"/>
    </source>
</evidence>
<feature type="domain" description="Resolvase/invertase-type recombinase catalytic" evidence="1">
    <location>
        <begin position="2"/>
        <end position="150"/>
    </location>
</feature>
<sequence>MKVAIYARYSSNNQREESITAQLRAAKAYCYNKGYSIINEYCDETFSGTNDHRPAFQKLIKDAKSCMFSAVIFHKIDRNARNEYDYYYNKAQLQKYGVHYEYVTQNIDSSPEGQMMETVMVGMAAYYSRNLAKEALKGQRENAYKARHNGGTPPLGYDVGPDLKYIVNEKEAPIVRLIFKLRAAGFGYNHILTELNQNGYRTKRGIHFGKNSLYDILRNKKYIGIYTFGRVSGGKLHTRNNHMNDSSDMIEIPNGMPAIISQEIWNKVQTRMLTDKHATAKFKAKIPYYLTGKVFCAKCGSRMTGGTFISTKGTKYSYYRCCNNNKTMNGCKGIRIKKEWLETATLNYINIQLLNPKLIPLLTTEVQKRINIISSGDNREKKLLEQQRNEITGKINNLLDLAEDGQTGDIIRERILANKTRLNNIDMQINKFKSSDNFVPTKKQIINLVRSFIEKGKKVSQLREIIDTFLESIIVSKKIL</sequence>
<reference evidence="3 4" key="1">
    <citation type="submission" date="2023-07" db="EMBL/GenBank/DDBJ databases">
        <title>Genomic Encyclopedia of Type Strains, Phase IV (KMG-IV): sequencing the most valuable type-strain genomes for metagenomic binning, comparative biology and taxonomic classification.</title>
        <authorList>
            <person name="Goeker M."/>
        </authorList>
    </citation>
    <scope>NUCLEOTIDE SEQUENCE [LARGE SCALE GENOMIC DNA]</scope>
    <source>
        <strain evidence="3 4">DSM 16980</strain>
    </source>
</reference>
<accession>A0ABT9YCW5</accession>
<dbReference type="InterPro" id="IPR038109">
    <property type="entry name" value="DNA_bind_recomb_sf"/>
</dbReference>
<dbReference type="PANTHER" id="PTHR30461:SF23">
    <property type="entry name" value="DNA RECOMBINASE-RELATED"/>
    <property type="match status" value="1"/>
</dbReference>
<feature type="domain" description="Recombinase" evidence="2">
    <location>
        <begin position="154"/>
        <end position="280"/>
    </location>
</feature>
<dbReference type="Gene3D" id="3.90.1750.20">
    <property type="entry name" value="Putative Large Serine Recombinase, Chain B, Domain 2"/>
    <property type="match status" value="1"/>
</dbReference>
<dbReference type="PROSITE" id="PS51737">
    <property type="entry name" value="RECOMBINASE_DNA_BIND"/>
    <property type="match status" value="1"/>
</dbReference>
<evidence type="ECO:0000259" key="1">
    <source>
        <dbReference type="PROSITE" id="PS51736"/>
    </source>
</evidence>
<dbReference type="Proteomes" id="UP001239167">
    <property type="component" value="Unassembled WGS sequence"/>
</dbReference>
<dbReference type="InterPro" id="IPR036162">
    <property type="entry name" value="Resolvase-like_N_sf"/>
</dbReference>
<protein>
    <submittedName>
        <fullName evidence="3">Site-specific DNA recombinase</fullName>
    </submittedName>
</protein>
<dbReference type="InterPro" id="IPR050639">
    <property type="entry name" value="SSR_resolvase"/>
</dbReference>
<dbReference type="InterPro" id="IPR025827">
    <property type="entry name" value="Zn_ribbon_recom_dom"/>
</dbReference>
<gene>
    <name evidence="3" type="ORF">J2S01_002754</name>
</gene>
<keyword evidence="4" id="KW-1185">Reference proteome</keyword>
<evidence type="ECO:0000313" key="4">
    <source>
        <dbReference type="Proteomes" id="UP001239167"/>
    </source>
</evidence>
<dbReference type="SMART" id="SM00857">
    <property type="entry name" value="Resolvase"/>
    <property type="match status" value="1"/>
</dbReference>
<dbReference type="InterPro" id="IPR011109">
    <property type="entry name" value="DNA_bind_recombinase_dom"/>
</dbReference>
<dbReference type="CDD" id="cd00338">
    <property type="entry name" value="Ser_Recombinase"/>
    <property type="match status" value="1"/>
</dbReference>
<dbReference type="Gene3D" id="3.40.50.1390">
    <property type="entry name" value="Resolvase, N-terminal catalytic domain"/>
    <property type="match status" value="1"/>
</dbReference>
<dbReference type="Pfam" id="PF07508">
    <property type="entry name" value="Recombinase"/>
    <property type="match status" value="1"/>
</dbReference>
<dbReference type="SUPFAM" id="SSF53041">
    <property type="entry name" value="Resolvase-like"/>
    <property type="match status" value="1"/>
</dbReference>